<evidence type="ECO:0000256" key="12">
    <source>
        <dbReference type="ARBA" id="ARBA00042677"/>
    </source>
</evidence>
<keyword evidence="17" id="KW-1185">Reference proteome</keyword>
<evidence type="ECO:0000256" key="4">
    <source>
        <dbReference type="ARBA" id="ARBA00022759"/>
    </source>
</evidence>
<dbReference type="Gene3D" id="3.60.15.10">
    <property type="entry name" value="Ribonuclease Z/Hydroxyacylglutathione hydrolase-like"/>
    <property type="match status" value="1"/>
</dbReference>
<keyword evidence="8" id="KW-0233">DNA recombination</keyword>
<dbReference type="SUPFAM" id="SSF56281">
    <property type="entry name" value="Metallo-hydrolase/oxidoreductase"/>
    <property type="match status" value="1"/>
</dbReference>
<evidence type="ECO:0000259" key="15">
    <source>
        <dbReference type="Pfam" id="PF12706"/>
    </source>
</evidence>
<dbReference type="PANTHER" id="PTHR23240:SF8">
    <property type="entry name" value="PROTEIN ARTEMIS"/>
    <property type="match status" value="1"/>
</dbReference>
<evidence type="ECO:0000256" key="7">
    <source>
        <dbReference type="ARBA" id="ARBA00022839"/>
    </source>
</evidence>
<accession>A0AAE8SY18</accession>
<keyword evidence="3" id="KW-0540">Nuclease</keyword>
<feature type="compositionally biased region" description="Low complexity" evidence="13">
    <location>
        <begin position="517"/>
        <end position="528"/>
    </location>
</feature>
<dbReference type="GO" id="GO:0003684">
    <property type="term" value="F:damaged DNA binding"/>
    <property type="evidence" value="ECO:0007669"/>
    <property type="project" value="TreeGrafter"/>
</dbReference>
<feature type="region of interest" description="Disordered" evidence="13">
    <location>
        <begin position="509"/>
        <end position="599"/>
    </location>
</feature>
<dbReference type="GO" id="GO:0006303">
    <property type="term" value="P:double-strand break repair via nonhomologous end joining"/>
    <property type="evidence" value="ECO:0007669"/>
    <property type="project" value="TreeGrafter"/>
</dbReference>
<evidence type="ECO:0000313" key="16">
    <source>
        <dbReference type="EMBL" id="SPO05263.1"/>
    </source>
</evidence>
<evidence type="ECO:0000256" key="9">
    <source>
        <dbReference type="ARBA" id="ARBA00023204"/>
    </source>
</evidence>
<evidence type="ECO:0000256" key="1">
    <source>
        <dbReference type="ARBA" id="ARBA00004123"/>
    </source>
</evidence>
<keyword evidence="5" id="KW-0227">DNA damage</keyword>
<dbReference type="AlphaFoldDB" id="A0AAE8SY18"/>
<keyword evidence="10" id="KW-0539">Nucleus</keyword>
<dbReference type="GO" id="GO:0005634">
    <property type="term" value="C:nucleus"/>
    <property type="evidence" value="ECO:0007669"/>
    <property type="project" value="UniProtKB-SubCell"/>
</dbReference>
<feature type="compositionally biased region" description="Basic and acidic residues" evidence="13">
    <location>
        <begin position="563"/>
        <end position="581"/>
    </location>
</feature>
<evidence type="ECO:0000256" key="11">
    <source>
        <dbReference type="ARBA" id="ARBA00039759"/>
    </source>
</evidence>
<sequence length="646" mass="71683">MSTFDGIISELPDIRVDFFRHKPAHAPPLACFLSHVHSDHLAGLESLRAPFVYCSAATREILLRLERYPCRINHAKGVLEARVQTYKHLRNLLKPIPPETPTTLVLRPGLSIRVTLFDANHCPGAVMFLFESDATAVLYTGDLRSEPWFVNSISRSPSLVEYTSGIRTLDKIYLDTSFTGSASFQTKAQGISELIGKVSAYPEDTIFHIQAWTFGYEDVWIALSKALKSRVHVDEYKMRLYTSLASRVPDTSGPGTQVHHLCPEAPALVGFMCGNTYHPGCLTREETVRLHSCEKGNYCDAVNDSPVVWILPVVARLPDGVELCEIGVGGGGDDLEREAELDHLSLEETDVLMKLISESEEMPQDRKEIIREFLLNKAADGRNISLDLDMASFDDKNKTTLKSAVESIAKVSSKEIAETVRCTPENELPRRIYFPYSRHSSYPELCHFVEAFRPRDVWPCTVRPVEWLNEGKSIRSLFGDRCSGDTFEHDLKMETLDSQISVQAESQLHSSLDLADQESSASLEASQQGRSLLPTEVHATMGTKEAPIEIMGEGSVDGASQPRTDRYQGPERQSGRKRDFETYTQGSSSQASEGSQAPPRVSCARVEAYNAMMRNVLGSGEGGWEGITLLSTRDSCSRAEPELGDG</sequence>
<evidence type="ECO:0000313" key="17">
    <source>
        <dbReference type="Proteomes" id="UP001187682"/>
    </source>
</evidence>
<dbReference type="PANTHER" id="PTHR23240">
    <property type="entry name" value="DNA CROSS-LINK REPAIR PROTEIN PSO2/SNM1-RELATED"/>
    <property type="match status" value="1"/>
</dbReference>
<evidence type="ECO:0000256" key="13">
    <source>
        <dbReference type="SAM" id="MobiDB-lite"/>
    </source>
</evidence>
<keyword evidence="6" id="KW-0378">Hydrolase</keyword>
<feature type="domain" description="Metallo-beta-lactamase" evidence="15">
    <location>
        <begin position="12"/>
        <end position="144"/>
    </location>
</feature>
<dbReference type="EMBL" id="ONZQ02000012">
    <property type="protein sequence ID" value="SPO05263.1"/>
    <property type="molecule type" value="Genomic_DNA"/>
</dbReference>
<evidence type="ECO:0000256" key="3">
    <source>
        <dbReference type="ARBA" id="ARBA00022722"/>
    </source>
</evidence>
<dbReference type="GO" id="GO:0035312">
    <property type="term" value="F:5'-3' DNA exonuclease activity"/>
    <property type="evidence" value="ECO:0007669"/>
    <property type="project" value="TreeGrafter"/>
</dbReference>
<name>A0AAE8SY18_9PEZI</name>
<reference evidence="16" key="1">
    <citation type="submission" date="2018-03" db="EMBL/GenBank/DDBJ databases">
        <authorList>
            <person name="Guldener U."/>
        </authorList>
    </citation>
    <scope>NUCLEOTIDE SEQUENCE</scope>
</reference>
<protein>
    <recommendedName>
        <fullName evidence="11">Protein artemis</fullName>
    </recommendedName>
    <alternativeName>
        <fullName evidence="12">DNA cross-link repair 1C protein</fullName>
    </alternativeName>
</protein>
<comment type="subcellular location">
    <subcellularLocation>
        <location evidence="1">Nucleus</location>
    </subcellularLocation>
</comment>
<dbReference type="GO" id="GO:0006310">
    <property type="term" value="P:DNA recombination"/>
    <property type="evidence" value="ECO:0007669"/>
    <property type="project" value="UniProtKB-KW"/>
</dbReference>
<dbReference type="Proteomes" id="UP001187682">
    <property type="component" value="Unassembled WGS sequence"/>
</dbReference>
<dbReference type="GO" id="GO:0004519">
    <property type="term" value="F:endonuclease activity"/>
    <property type="evidence" value="ECO:0007669"/>
    <property type="project" value="UniProtKB-KW"/>
</dbReference>
<dbReference type="Pfam" id="PF07522">
    <property type="entry name" value="DRMBL"/>
    <property type="match status" value="1"/>
</dbReference>
<keyword evidence="9" id="KW-0234">DNA repair</keyword>
<comment type="similarity">
    <text evidence="2">Belongs to the DNA repair metallo-beta-lactamase (DRMBL) family.</text>
</comment>
<keyword evidence="7" id="KW-0269">Exonuclease</keyword>
<dbReference type="InterPro" id="IPR011084">
    <property type="entry name" value="DRMBL"/>
</dbReference>
<dbReference type="GO" id="GO:0000723">
    <property type="term" value="P:telomere maintenance"/>
    <property type="evidence" value="ECO:0007669"/>
    <property type="project" value="TreeGrafter"/>
</dbReference>
<evidence type="ECO:0000256" key="2">
    <source>
        <dbReference type="ARBA" id="ARBA00010304"/>
    </source>
</evidence>
<dbReference type="Pfam" id="PF12706">
    <property type="entry name" value="Lactamase_B_2"/>
    <property type="match status" value="1"/>
</dbReference>
<dbReference type="GO" id="GO:0036297">
    <property type="term" value="P:interstrand cross-link repair"/>
    <property type="evidence" value="ECO:0007669"/>
    <property type="project" value="TreeGrafter"/>
</dbReference>
<evidence type="ECO:0000256" key="5">
    <source>
        <dbReference type="ARBA" id="ARBA00022763"/>
    </source>
</evidence>
<evidence type="ECO:0000259" key="14">
    <source>
        <dbReference type="Pfam" id="PF07522"/>
    </source>
</evidence>
<dbReference type="InterPro" id="IPR036866">
    <property type="entry name" value="RibonucZ/Hydroxyglut_hydro"/>
</dbReference>
<evidence type="ECO:0000256" key="6">
    <source>
        <dbReference type="ARBA" id="ARBA00022801"/>
    </source>
</evidence>
<dbReference type="InterPro" id="IPR001279">
    <property type="entry name" value="Metallo-B-lactamas"/>
</dbReference>
<gene>
    <name evidence="16" type="ORF">DNG_07950</name>
</gene>
<feature type="compositionally biased region" description="Low complexity" evidence="13">
    <location>
        <begin position="585"/>
        <end position="597"/>
    </location>
</feature>
<proteinExistence type="inferred from homology"/>
<organism evidence="16 17">
    <name type="scientific">Cephalotrichum gorgonifer</name>
    <dbReference type="NCBI Taxonomy" id="2041049"/>
    <lineage>
        <taxon>Eukaryota</taxon>
        <taxon>Fungi</taxon>
        <taxon>Dikarya</taxon>
        <taxon>Ascomycota</taxon>
        <taxon>Pezizomycotina</taxon>
        <taxon>Sordariomycetes</taxon>
        <taxon>Hypocreomycetidae</taxon>
        <taxon>Microascales</taxon>
        <taxon>Microascaceae</taxon>
        <taxon>Cephalotrichum</taxon>
    </lineage>
</organism>
<evidence type="ECO:0000256" key="10">
    <source>
        <dbReference type="ARBA" id="ARBA00023242"/>
    </source>
</evidence>
<evidence type="ECO:0000256" key="8">
    <source>
        <dbReference type="ARBA" id="ARBA00023172"/>
    </source>
</evidence>
<feature type="domain" description="DNA repair metallo-beta-lactamase" evidence="14">
    <location>
        <begin position="434"/>
        <end position="461"/>
    </location>
</feature>
<keyword evidence="4" id="KW-0255">Endonuclease</keyword>
<comment type="caution">
    <text evidence="16">The sequence shown here is derived from an EMBL/GenBank/DDBJ whole genome shotgun (WGS) entry which is preliminary data.</text>
</comment>